<dbReference type="STRING" id="1484053.SAMN05444274_10117"/>
<name>A0A1M4SFY1_9BACT</name>
<organism evidence="2 3">
    <name type="scientific">Mariniphaga anaerophila</name>
    <dbReference type="NCBI Taxonomy" id="1484053"/>
    <lineage>
        <taxon>Bacteria</taxon>
        <taxon>Pseudomonadati</taxon>
        <taxon>Bacteroidota</taxon>
        <taxon>Bacteroidia</taxon>
        <taxon>Marinilabiliales</taxon>
        <taxon>Prolixibacteraceae</taxon>
        <taxon>Mariniphaga</taxon>
    </lineage>
</organism>
<evidence type="ECO:0000313" key="2">
    <source>
        <dbReference type="EMBL" id="SHE31174.1"/>
    </source>
</evidence>
<reference evidence="2 3" key="1">
    <citation type="submission" date="2016-11" db="EMBL/GenBank/DDBJ databases">
        <authorList>
            <person name="Jaros S."/>
            <person name="Januszkiewicz K."/>
            <person name="Wedrychowicz H."/>
        </authorList>
    </citation>
    <scope>NUCLEOTIDE SEQUENCE [LARGE SCALE GENOMIC DNA]</scope>
    <source>
        <strain evidence="2 3">DSM 26910</strain>
    </source>
</reference>
<evidence type="ECO:0000256" key="1">
    <source>
        <dbReference type="SAM" id="Phobius"/>
    </source>
</evidence>
<evidence type="ECO:0000313" key="3">
    <source>
        <dbReference type="Proteomes" id="UP000184164"/>
    </source>
</evidence>
<feature type="transmembrane region" description="Helical" evidence="1">
    <location>
        <begin position="65"/>
        <end position="83"/>
    </location>
</feature>
<keyword evidence="3" id="KW-1185">Reference proteome</keyword>
<proteinExistence type="predicted"/>
<dbReference type="AlphaFoldDB" id="A0A1M4SFY1"/>
<keyword evidence="1" id="KW-1133">Transmembrane helix</keyword>
<dbReference type="OrthoDB" id="1121419at2"/>
<accession>A0A1M4SFY1</accession>
<keyword evidence="1" id="KW-0812">Transmembrane</keyword>
<gene>
    <name evidence="2" type="ORF">SAMN05444274_10117</name>
</gene>
<dbReference type="RefSeq" id="WP_072997825.1">
    <property type="nucleotide sequence ID" value="NZ_FQUM01000001.1"/>
</dbReference>
<protein>
    <submittedName>
        <fullName evidence="2">Uncharacterized protein</fullName>
    </submittedName>
</protein>
<dbReference type="EMBL" id="FQUM01000001">
    <property type="protein sequence ID" value="SHE31174.1"/>
    <property type="molecule type" value="Genomic_DNA"/>
</dbReference>
<keyword evidence="1" id="KW-0472">Membrane</keyword>
<sequence>MKILEEMYEQEKNESELSKIKKEMPFGVPDKYFDDFSARLHHRLEAEKQNLPQPKNQIIRFLKPALGLTASFALIFMLVYWPIKSFLPDYLAKMNAAEFIEPESDEHEFLTAVEMLDENSFFALLDESTIEHGISESKFNDAELLNYLSSNVTDYEIYLQTEN</sequence>
<dbReference type="Proteomes" id="UP000184164">
    <property type="component" value="Unassembled WGS sequence"/>
</dbReference>